<evidence type="ECO:0000313" key="2">
    <source>
        <dbReference type="EMBL" id="CAB5218946.1"/>
    </source>
</evidence>
<evidence type="ECO:0000313" key="1">
    <source>
        <dbReference type="EMBL" id="CAB4128242.1"/>
    </source>
</evidence>
<sequence>MAGILNFQQYIGGPDAIQVEQVFPSTQKTLVYNFGQDITGWTFSADQQTIVVDTVAFNRNTGQPNFSTSSVIGSFTRANITGSSAPTVISASAGTVKVILPANMYTGPVIPDARQNVPITVVGVTWSDASTPAQINTHRWALIQCWEPGVTIGDPVLATGYTAITLG</sequence>
<reference evidence="2" key="1">
    <citation type="submission" date="2020-05" db="EMBL/GenBank/DDBJ databases">
        <authorList>
            <person name="Chiriac C."/>
            <person name="Salcher M."/>
            <person name="Ghai R."/>
            <person name="Kavagutti S V."/>
        </authorList>
    </citation>
    <scope>NUCLEOTIDE SEQUENCE</scope>
</reference>
<dbReference type="EMBL" id="LR796227">
    <property type="protein sequence ID" value="CAB4128242.1"/>
    <property type="molecule type" value="Genomic_DNA"/>
</dbReference>
<proteinExistence type="predicted"/>
<name>A0A6J7WM85_9CAUD</name>
<accession>A0A6J7WM85</accession>
<dbReference type="EMBL" id="LR798270">
    <property type="protein sequence ID" value="CAB5218946.1"/>
    <property type="molecule type" value="Genomic_DNA"/>
</dbReference>
<protein>
    <submittedName>
        <fullName evidence="2">Uncharacterized protein</fullName>
    </submittedName>
</protein>
<gene>
    <name evidence="1" type="ORF">UFOVP109_33</name>
    <name evidence="2" type="ORF">UFOVP224_13</name>
</gene>
<organism evidence="2">
    <name type="scientific">uncultured Caudovirales phage</name>
    <dbReference type="NCBI Taxonomy" id="2100421"/>
    <lineage>
        <taxon>Viruses</taxon>
        <taxon>Duplodnaviria</taxon>
        <taxon>Heunggongvirae</taxon>
        <taxon>Uroviricota</taxon>
        <taxon>Caudoviricetes</taxon>
        <taxon>Peduoviridae</taxon>
        <taxon>Maltschvirus</taxon>
        <taxon>Maltschvirus maltsch</taxon>
    </lineage>
</organism>